<accession>B8D2T8</accession>
<evidence type="ECO:0000313" key="2">
    <source>
        <dbReference type="Proteomes" id="UP000006903"/>
    </source>
</evidence>
<sequence>MKYSRVAKKYEELPARDLASYFAQLDMFGANHKRKYILREVIEKLRRDESYKEAKIVK</sequence>
<dbReference type="EMBL" id="CP001140">
    <property type="protein sequence ID" value="ACL10485.1"/>
    <property type="molecule type" value="Genomic_DNA"/>
</dbReference>
<dbReference type="Proteomes" id="UP000006903">
    <property type="component" value="Chromosome"/>
</dbReference>
<reference evidence="1 2" key="1">
    <citation type="journal article" date="2009" name="J. Bacteriol.">
        <title>Complete genome sequence of the anaerobic, protein-degrading hyperthermophilic crenarchaeon Desulfurococcus kamchatkensis.</title>
        <authorList>
            <person name="Ravin N.V."/>
            <person name="Mardanov A.V."/>
            <person name="Beletsky A.V."/>
            <person name="Kublanov I.V."/>
            <person name="Kolganova T.V."/>
            <person name="Lebedinsky A.V."/>
            <person name="Chernyh N.A."/>
            <person name="Bonch-Osmolovskaya E.A."/>
            <person name="Skryabin K.G."/>
        </authorList>
    </citation>
    <scope>NUCLEOTIDE SEQUENCE [LARGE SCALE GENOMIC DNA]</scope>
    <source>
        <strain evidence="2">DSM 18924 / JCM 16383 / VKM B-2413 / 1221n</strain>
    </source>
</reference>
<dbReference type="eggNOG" id="arCOG06861">
    <property type="taxonomic scope" value="Archaea"/>
</dbReference>
<name>B8D2T8_DESA1</name>
<dbReference type="AlphaFoldDB" id="B8D2T8"/>
<evidence type="ECO:0000313" key="1">
    <source>
        <dbReference type="EMBL" id="ACL10485.1"/>
    </source>
</evidence>
<organism evidence="1 2">
    <name type="scientific">Desulfurococcus amylolyticus (strain DSM 18924 / JCM 16383 / VKM B-2413 / 1221n)</name>
    <name type="common">Desulfurococcus kamchatkensis</name>
    <dbReference type="NCBI Taxonomy" id="490899"/>
    <lineage>
        <taxon>Archaea</taxon>
        <taxon>Thermoproteota</taxon>
        <taxon>Thermoprotei</taxon>
        <taxon>Desulfurococcales</taxon>
        <taxon>Desulfurococcaceae</taxon>
        <taxon>Desulfurococcus</taxon>
    </lineage>
</organism>
<dbReference type="HOGENOM" id="CLU_2968281_0_0_2"/>
<proteinExistence type="predicted"/>
<gene>
    <name evidence="1" type="ordered locus">DKAM_0156</name>
</gene>
<dbReference type="KEGG" id="dka:DKAM_0156"/>
<protein>
    <submittedName>
        <fullName evidence="1">Uncharacterized protein</fullName>
    </submittedName>
</protein>